<dbReference type="InterPro" id="IPR041682">
    <property type="entry name" value="AAA_14"/>
</dbReference>
<feature type="domain" description="AAA" evidence="1">
    <location>
        <begin position="45"/>
        <end position="182"/>
    </location>
</feature>
<dbReference type="STRING" id="1798382.A3D77_02770"/>
<evidence type="ECO:0008006" key="5">
    <source>
        <dbReference type="Google" id="ProtNLM"/>
    </source>
</evidence>
<protein>
    <recommendedName>
        <fullName evidence="5">AAA+ ATPase domain-containing protein</fullName>
    </recommendedName>
</protein>
<name>A0A1F5ZTD4_9BACT</name>
<gene>
    <name evidence="3" type="ORF">A3D77_02770</name>
</gene>
<proteinExistence type="predicted"/>
<dbReference type="PANTHER" id="PTHR33295">
    <property type="entry name" value="ATPASE"/>
    <property type="match status" value="1"/>
</dbReference>
<dbReference type="AlphaFoldDB" id="A0A1F5ZTD4"/>
<evidence type="ECO:0000259" key="2">
    <source>
        <dbReference type="Pfam" id="PF13635"/>
    </source>
</evidence>
<dbReference type="SUPFAM" id="SSF52540">
    <property type="entry name" value="P-loop containing nucleoside triphosphate hydrolases"/>
    <property type="match status" value="1"/>
</dbReference>
<dbReference type="Gene3D" id="3.40.50.300">
    <property type="entry name" value="P-loop containing nucleotide triphosphate hydrolases"/>
    <property type="match status" value="1"/>
</dbReference>
<dbReference type="InterPro" id="IPR025420">
    <property type="entry name" value="DUF4143"/>
</dbReference>
<comment type="caution">
    <text evidence="3">The sequence shown here is derived from an EMBL/GenBank/DDBJ whole genome shotgun (WGS) entry which is preliminary data.</text>
</comment>
<dbReference type="Pfam" id="PF13635">
    <property type="entry name" value="DUF4143"/>
    <property type="match status" value="1"/>
</dbReference>
<accession>A0A1F5ZTD4</accession>
<dbReference type="Pfam" id="PF13173">
    <property type="entry name" value="AAA_14"/>
    <property type="match status" value="1"/>
</dbReference>
<dbReference type="InterPro" id="IPR027417">
    <property type="entry name" value="P-loop_NTPase"/>
</dbReference>
<dbReference type="EMBL" id="MFJL01000022">
    <property type="protein sequence ID" value="OGG15595.1"/>
    <property type="molecule type" value="Genomic_DNA"/>
</dbReference>
<sequence length="459" mass="54137">METSEIELLIKKWNPHFEDPTKGEWVGKIPREKYMQRLWKVMDIRHIVILTGVRRSGKSTLMRQLMGRLIREGTKPTNVLYLYFEDLLVQKYLSQGSDLLEQFYSFYMEKYNPQGKVYLFLDELQGIKDFNHWLHTHYEFNKNIKFVVSGSRRSLIDSETATLLTGRNVQFDIYPFNFYEYLLVHNVEVKGSNTIENIRDANFSQTTSILHHLGNFLYEGGYPEIVLAINQESKSAIANGYYRDTLARDVINPNNIRNPREIEVLGLQVLADFTKTHTYRSLGQPQGLSVDTVKTYLEYFYKSYLLFESRHFSYKTKETHDVRRPIKLYVVDNGLRNFNTLNLRPDLGQCAENMVYMELAKNNAVIHYWKKEKEIDFVVFNPNLSLVNVSYTDQVHEREVKSIVESLREFNLKKGTILTKNYFETKEIEGKIVEFIPLWAWLILNGRVFFKETNILREA</sequence>
<evidence type="ECO:0000313" key="4">
    <source>
        <dbReference type="Proteomes" id="UP000176923"/>
    </source>
</evidence>
<evidence type="ECO:0000259" key="1">
    <source>
        <dbReference type="Pfam" id="PF13173"/>
    </source>
</evidence>
<organism evidence="3 4">
    <name type="scientific">Candidatus Gottesmanbacteria bacterium RIFCSPHIGHO2_02_FULL_39_11</name>
    <dbReference type="NCBI Taxonomy" id="1798382"/>
    <lineage>
        <taxon>Bacteria</taxon>
        <taxon>Candidatus Gottesmaniibacteriota</taxon>
    </lineage>
</organism>
<dbReference type="PANTHER" id="PTHR33295:SF8">
    <property type="entry name" value="AAA+ ATPASE DOMAIN-CONTAINING PROTEIN"/>
    <property type="match status" value="1"/>
</dbReference>
<evidence type="ECO:0000313" key="3">
    <source>
        <dbReference type="EMBL" id="OGG15595.1"/>
    </source>
</evidence>
<dbReference type="Proteomes" id="UP000176923">
    <property type="component" value="Unassembled WGS sequence"/>
</dbReference>
<reference evidence="3 4" key="1">
    <citation type="journal article" date="2016" name="Nat. Commun.">
        <title>Thousands of microbial genomes shed light on interconnected biogeochemical processes in an aquifer system.</title>
        <authorList>
            <person name="Anantharaman K."/>
            <person name="Brown C.T."/>
            <person name="Hug L.A."/>
            <person name="Sharon I."/>
            <person name="Castelle C.J."/>
            <person name="Probst A.J."/>
            <person name="Thomas B.C."/>
            <person name="Singh A."/>
            <person name="Wilkins M.J."/>
            <person name="Karaoz U."/>
            <person name="Brodie E.L."/>
            <person name="Williams K.H."/>
            <person name="Hubbard S.S."/>
            <person name="Banfield J.F."/>
        </authorList>
    </citation>
    <scope>NUCLEOTIDE SEQUENCE [LARGE SCALE GENOMIC DNA]</scope>
</reference>
<feature type="domain" description="DUF4143" evidence="2">
    <location>
        <begin position="248"/>
        <end position="383"/>
    </location>
</feature>